<evidence type="ECO:0000256" key="6">
    <source>
        <dbReference type="ARBA" id="ARBA00022833"/>
    </source>
</evidence>
<evidence type="ECO:0000256" key="4">
    <source>
        <dbReference type="ARBA" id="ARBA00022759"/>
    </source>
</evidence>
<dbReference type="GO" id="GO:0004521">
    <property type="term" value="F:RNA endonuclease activity"/>
    <property type="evidence" value="ECO:0007669"/>
    <property type="project" value="UniProtKB-UniRule"/>
</dbReference>
<gene>
    <name evidence="7" type="primary">ybeY</name>
    <name evidence="8" type="ORF">GGR36_001505</name>
</gene>
<dbReference type="GO" id="GO:0006364">
    <property type="term" value="P:rRNA processing"/>
    <property type="evidence" value="ECO:0007669"/>
    <property type="project" value="UniProtKB-UniRule"/>
</dbReference>
<feature type="binding site" evidence="7">
    <location>
        <position position="192"/>
    </location>
    <ligand>
        <name>Zn(2+)</name>
        <dbReference type="ChEBI" id="CHEBI:29105"/>
        <note>catalytic</note>
    </ligand>
</feature>
<dbReference type="GO" id="GO:0008270">
    <property type="term" value="F:zinc ion binding"/>
    <property type="evidence" value="ECO:0007669"/>
    <property type="project" value="UniProtKB-UniRule"/>
</dbReference>
<dbReference type="PANTHER" id="PTHR46986:SF1">
    <property type="entry name" value="ENDORIBONUCLEASE YBEY, CHLOROPLASTIC"/>
    <property type="match status" value="1"/>
</dbReference>
<keyword evidence="7" id="KW-0963">Cytoplasm</keyword>
<keyword evidence="7" id="KW-0698">rRNA processing</keyword>
<keyword evidence="9" id="KW-1185">Reference proteome</keyword>
<organism evidence="8 9">
    <name type="scientific">Niveibacterium umoris</name>
    <dbReference type="NCBI Taxonomy" id="1193620"/>
    <lineage>
        <taxon>Bacteria</taxon>
        <taxon>Pseudomonadati</taxon>
        <taxon>Pseudomonadota</taxon>
        <taxon>Betaproteobacteria</taxon>
        <taxon>Rhodocyclales</taxon>
        <taxon>Rhodocyclaceae</taxon>
        <taxon>Niveibacterium</taxon>
    </lineage>
</organism>
<dbReference type="Gene3D" id="3.40.390.30">
    <property type="entry name" value="Metalloproteases ('zincins'), catalytic domain"/>
    <property type="match status" value="1"/>
</dbReference>
<sequence>MKTITVLNAKGKRREIEVASIEIPLSEGRYLRLAFPPGDMGDLAVEAHSEAGLPVMLVQPGAANLATLHVLSVAEPEGESEPAEHDLELTVQKELGKDEKKGLPSKAAVREWIGAALGTDAEINVRFVGEAESQALNKEYRGKDSSTNVLSFPYTEEPLVVGDLVVCWPVVQREAREQGKALEAHAAHMIVHGTLHLQGWDHENEDDAEEMESVEREILSALGYPDPYAA</sequence>
<dbReference type="AlphaFoldDB" id="A0A840BP17"/>
<keyword evidence="6 7" id="KW-0862">Zinc</keyword>
<comment type="cofactor">
    <cofactor evidence="7">
        <name>Zn(2+)</name>
        <dbReference type="ChEBI" id="CHEBI:29105"/>
    </cofactor>
    <text evidence="7">Binds 1 zinc ion.</text>
</comment>
<dbReference type="InterPro" id="IPR002036">
    <property type="entry name" value="YbeY"/>
</dbReference>
<dbReference type="HAMAP" id="MF_00009">
    <property type="entry name" value="Endoribonucl_YbeY"/>
    <property type="match status" value="1"/>
</dbReference>
<keyword evidence="4 7" id="KW-0255">Endonuclease</keyword>
<feature type="binding site" evidence="7">
    <location>
        <position position="196"/>
    </location>
    <ligand>
        <name>Zn(2+)</name>
        <dbReference type="ChEBI" id="CHEBI:29105"/>
        <note>catalytic</note>
    </ligand>
</feature>
<comment type="similarity">
    <text evidence="1 7">Belongs to the endoribonuclease YbeY family.</text>
</comment>
<proteinExistence type="inferred from homology"/>
<name>A0A840BP17_9RHOO</name>
<keyword evidence="7" id="KW-0690">Ribosome biogenesis</keyword>
<evidence type="ECO:0000256" key="1">
    <source>
        <dbReference type="ARBA" id="ARBA00010875"/>
    </source>
</evidence>
<dbReference type="NCBIfam" id="TIGR00043">
    <property type="entry name" value="rRNA maturation RNase YbeY"/>
    <property type="match status" value="1"/>
</dbReference>
<dbReference type="EMBL" id="JACIET010000001">
    <property type="protein sequence ID" value="MBB4012197.1"/>
    <property type="molecule type" value="Genomic_DNA"/>
</dbReference>
<dbReference type="SUPFAM" id="SSF55486">
    <property type="entry name" value="Metalloproteases ('zincins'), catalytic domain"/>
    <property type="match status" value="1"/>
</dbReference>
<feature type="binding site" evidence="7">
    <location>
        <position position="202"/>
    </location>
    <ligand>
        <name>Zn(2+)</name>
        <dbReference type="ChEBI" id="CHEBI:29105"/>
        <note>catalytic</note>
    </ligand>
</feature>
<keyword evidence="5 7" id="KW-0378">Hydrolase</keyword>
<dbReference type="InterPro" id="IPR020549">
    <property type="entry name" value="YbeY_CS"/>
</dbReference>
<protein>
    <recommendedName>
        <fullName evidence="7">Endoribonuclease YbeY</fullName>
        <ecNumber evidence="7">3.1.-.-</ecNumber>
    </recommendedName>
</protein>
<dbReference type="PANTHER" id="PTHR46986">
    <property type="entry name" value="ENDORIBONUCLEASE YBEY, CHLOROPLASTIC"/>
    <property type="match status" value="1"/>
</dbReference>
<dbReference type="GO" id="GO:0005737">
    <property type="term" value="C:cytoplasm"/>
    <property type="evidence" value="ECO:0007669"/>
    <property type="project" value="UniProtKB-SubCell"/>
</dbReference>
<dbReference type="PROSITE" id="PS01306">
    <property type="entry name" value="UPF0054"/>
    <property type="match status" value="1"/>
</dbReference>
<dbReference type="GO" id="GO:0004222">
    <property type="term" value="F:metalloendopeptidase activity"/>
    <property type="evidence" value="ECO:0007669"/>
    <property type="project" value="InterPro"/>
</dbReference>
<dbReference type="Proteomes" id="UP000561045">
    <property type="component" value="Unassembled WGS sequence"/>
</dbReference>
<reference evidence="8 9" key="1">
    <citation type="submission" date="2020-08" db="EMBL/GenBank/DDBJ databases">
        <title>Genomic Encyclopedia of Type Strains, Phase IV (KMG-IV): sequencing the most valuable type-strain genomes for metagenomic binning, comparative biology and taxonomic classification.</title>
        <authorList>
            <person name="Goeker M."/>
        </authorList>
    </citation>
    <scope>NUCLEOTIDE SEQUENCE [LARGE SCALE GENOMIC DNA]</scope>
    <source>
        <strain evidence="8 9">DSM 106739</strain>
    </source>
</reference>
<comment type="subcellular location">
    <subcellularLocation>
        <location evidence="7">Cytoplasm</location>
    </subcellularLocation>
</comment>
<dbReference type="RefSeq" id="WP_183633771.1">
    <property type="nucleotide sequence ID" value="NZ_BAABLE010000011.1"/>
</dbReference>
<keyword evidence="2 7" id="KW-0540">Nuclease</keyword>
<comment type="function">
    <text evidence="7">Single strand-specific metallo-endoribonuclease involved in late-stage 70S ribosome quality control and in maturation of the 3' terminus of the 16S rRNA.</text>
</comment>
<dbReference type="InterPro" id="IPR023091">
    <property type="entry name" value="MetalPrtase_cat_dom_sf_prd"/>
</dbReference>
<evidence type="ECO:0000256" key="2">
    <source>
        <dbReference type="ARBA" id="ARBA00022722"/>
    </source>
</evidence>
<evidence type="ECO:0000256" key="3">
    <source>
        <dbReference type="ARBA" id="ARBA00022723"/>
    </source>
</evidence>
<evidence type="ECO:0000313" key="9">
    <source>
        <dbReference type="Proteomes" id="UP000561045"/>
    </source>
</evidence>
<evidence type="ECO:0000256" key="7">
    <source>
        <dbReference type="HAMAP-Rule" id="MF_00009"/>
    </source>
</evidence>
<evidence type="ECO:0000313" key="8">
    <source>
        <dbReference type="EMBL" id="MBB4012197.1"/>
    </source>
</evidence>
<dbReference type="EC" id="3.1.-.-" evidence="7"/>
<accession>A0A840BP17</accession>
<evidence type="ECO:0000256" key="5">
    <source>
        <dbReference type="ARBA" id="ARBA00022801"/>
    </source>
</evidence>
<dbReference type="Pfam" id="PF02130">
    <property type="entry name" value="YbeY"/>
    <property type="match status" value="1"/>
</dbReference>
<comment type="caution">
    <text evidence="8">The sequence shown here is derived from an EMBL/GenBank/DDBJ whole genome shotgun (WGS) entry which is preliminary data.</text>
</comment>
<keyword evidence="3 7" id="KW-0479">Metal-binding</keyword>